<evidence type="ECO:0000256" key="7">
    <source>
        <dbReference type="ARBA" id="ARBA00022695"/>
    </source>
</evidence>
<dbReference type="EC" id="2.7.1.26" evidence="15"/>
<dbReference type="SUPFAM" id="SSF82114">
    <property type="entry name" value="Riboflavin kinase-like"/>
    <property type="match status" value="1"/>
</dbReference>
<dbReference type="UniPathway" id="UPA00276">
    <property type="reaction ID" value="UER00406"/>
</dbReference>
<comment type="catalytic activity">
    <reaction evidence="14 15">
        <text>FMN + ATP + H(+) = FAD + diphosphate</text>
        <dbReference type="Rhea" id="RHEA:17237"/>
        <dbReference type="ChEBI" id="CHEBI:15378"/>
        <dbReference type="ChEBI" id="CHEBI:30616"/>
        <dbReference type="ChEBI" id="CHEBI:33019"/>
        <dbReference type="ChEBI" id="CHEBI:57692"/>
        <dbReference type="ChEBI" id="CHEBI:58210"/>
        <dbReference type="EC" id="2.7.7.2"/>
    </reaction>
</comment>
<name>A0A2H3K9N8_9FLAO</name>
<evidence type="ECO:0000313" key="17">
    <source>
        <dbReference type="EMBL" id="PDS22965.1"/>
    </source>
</evidence>
<evidence type="ECO:0000256" key="1">
    <source>
        <dbReference type="ARBA" id="ARBA00002121"/>
    </source>
</evidence>
<feature type="domain" description="Riboflavin kinase" evidence="16">
    <location>
        <begin position="182"/>
        <end position="307"/>
    </location>
</feature>
<dbReference type="SUPFAM" id="SSF52374">
    <property type="entry name" value="Nucleotidylyl transferase"/>
    <property type="match status" value="1"/>
</dbReference>
<gene>
    <name evidence="17" type="ORF">B0A77_12010</name>
</gene>
<dbReference type="EMBL" id="PCMW01000073">
    <property type="protein sequence ID" value="PDS22965.1"/>
    <property type="molecule type" value="Genomic_DNA"/>
</dbReference>
<dbReference type="Pfam" id="PF01687">
    <property type="entry name" value="Flavokinase"/>
    <property type="match status" value="1"/>
</dbReference>
<evidence type="ECO:0000256" key="15">
    <source>
        <dbReference type="PIRNR" id="PIRNR004491"/>
    </source>
</evidence>
<keyword evidence="11 15" id="KW-0067">ATP-binding</keyword>
<keyword evidence="9 15" id="KW-0418">Kinase</keyword>
<organism evidence="17 18">
    <name type="scientific">Flavobacterium branchiophilum</name>
    <dbReference type="NCBI Taxonomy" id="55197"/>
    <lineage>
        <taxon>Bacteria</taxon>
        <taxon>Pseudomonadati</taxon>
        <taxon>Bacteroidota</taxon>
        <taxon>Flavobacteriia</taxon>
        <taxon>Flavobacteriales</taxon>
        <taxon>Flavobacteriaceae</taxon>
        <taxon>Flavobacterium</taxon>
    </lineage>
</organism>
<dbReference type="InterPro" id="IPR023465">
    <property type="entry name" value="Riboflavin_kinase_dom_sf"/>
</dbReference>
<dbReference type="PANTHER" id="PTHR22749">
    <property type="entry name" value="RIBOFLAVIN KINASE/FMN ADENYLYLTRANSFERASE"/>
    <property type="match status" value="1"/>
</dbReference>
<dbReference type="GO" id="GO:0006747">
    <property type="term" value="P:FAD biosynthetic process"/>
    <property type="evidence" value="ECO:0007669"/>
    <property type="project" value="UniProtKB-UniRule"/>
</dbReference>
<evidence type="ECO:0000259" key="16">
    <source>
        <dbReference type="SMART" id="SM00904"/>
    </source>
</evidence>
<dbReference type="NCBIfam" id="TIGR00083">
    <property type="entry name" value="ribF"/>
    <property type="match status" value="1"/>
</dbReference>
<accession>A0A2H3K9N8</accession>
<dbReference type="GO" id="GO:0008531">
    <property type="term" value="F:riboflavin kinase activity"/>
    <property type="evidence" value="ECO:0007669"/>
    <property type="project" value="UniProtKB-UniRule"/>
</dbReference>
<evidence type="ECO:0000256" key="8">
    <source>
        <dbReference type="ARBA" id="ARBA00022741"/>
    </source>
</evidence>
<evidence type="ECO:0000256" key="14">
    <source>
        <dbReference type="ARBA" id="ARBA00049494"/>
    </source>
</evidence>
<evidence type="ECO:0000256" key="13">
    <source>
        <dbReference type="ARBA" id="ARBA00047880"/>
    </source>
</evidence>
<dbReference type="PIRSF" id="PIRSF004491">
    <property type="entry name" value="FAD_Synth"/>
    <property type="match status" value="1"/>
</dbReference>
<dbReference type="InterPro" id="IPR023468">
    <property type="entry name" value="Riboflavin_kinase"/>
</dbReference>
<dbReference type="InterPro" id="IPR002606">
    <property type="entry name" value="Riboflavin_kinase_bac"/>
</dbReference>
<dbReference type="RefSeq" id="WP_097554605.1">
    <property type="nucleotide sequence ID" value="NZ_PCMW01000073.1"/>
</dbReference>
<keyword evidence="10 15" id="KW-0274">FAD</keyword>
<dbReference type="EC" id="2.7.7.2" evidence="15"/>
<evidence type="ECO:0000256" key="2">
    <source>
        <dbReference type="ARBA" id="ARBA00004726"/>
    </source>
</evidence>
<evidence type="ECO:0000256" key="5">
    <source>
        <dbReference type="ARBA" id="ARBA00022643"/>
    </source>
</evidence>
<keyword evidence="4 15" id="KW-0285">Flavoprotein</keyword>
<dbReference type="SMART" id="SM00904">
    <property type="entry name" value="Flavokinase"/>
    <property type="match status" value="1"/>
</dbReference>
<dbReference type="GO" id="GO:0003919">
    <property type="term" value="F:FMN adenylyltransferase activity"/>
    <property type="evidence" value="ECO:0007669"/>
    <property type="project" value="UniProtKB-UniRule"/>
</dbReference>
<keyword evidence="5 15" id="KW-0288">FMN</keyword>
<evidence type="ECO:0000256" key="4">
    <source>
        <dbReference type="ARBA" id="ARBA00022630"/>
    </source>
</evidence>
<dbReference type="Gene3D" id="3.40.50.620">
    <property type="entry name" value="HUPs"/>
    <property type="match status" value="1"/>
</dbReference>
<dbReference type="InterPro" id="IPR015865">
    <property type="entry name" value="Riboflavin_kinase_bac/euk"/>
</dbReference>
<dbReference type="OrthoDB" id="9803667at2"/>
<evidence type="ECO:0000256" key="11">
    <source>
        <dbReference type="ARBA" id="ARBA00022840"/>
    </source>
</evidence>
<dbReference type="Gene3D" id="2.40.30.30">
    <property type="entry name" value="Riboflavin kinase-like"/>
    <property type="match status" value="1"/>
</dbReference>
<dbReference type="AlphaFoldDB" id="A0A2H3K9N8"/>
<comment type="function">
    <text evidence="1">Catalyzes the phosphorylation of riboflavin to FMN followed by the adenylation of FMN to FAD.</text>
</comment>
<comment type="caution">
    <text evidence="17">The sequence shown here is derived from an EMBL/GenBank/DDBJ whole genome shotgun (WGS) entry which is preliminary data.</text>
</comment>
<keyword evidence="7 15" id="KW-0548">Nucleotidyltransferase</keyword>
<proteinExistence type="inferred from homology"/>
<dbReference type="GO" id="GO:0009231">
    <property type="term" value="P:riboflavin biosynthetic process"/>
    <property type="evidence" value="ECO:0007669"/>
    <property type="project" value="InterPro"/>
</dbReference>
<evidence type="ECO:0000256" key="9">
    <source>
        <dbReference type="ARBA" id="ARBA00022777"/>
    </source>
</evidence>
<comment type="similarity">
    <text evidence="15">Belongs to the ribF family.</text>
</comment>
<protein>
    <recommendedName>
        <fullName evidence="15">Riboflavin biosynthesis protein</fullName>
    </recommendedName>
    <domain>
        <recommendedName>
            <fullName evidence="15">Riboflavin kinase</fullName>
            <ecNumber evidence="15">2.7.1.26</ecNumber>
        </recommendedName>
        <alternativeName>
            <fullName evidence="15">Flavokinase</fullName>
        </alternativeName>
    </domain>
    <domain>
        <recommendedName>
            <fullName evidence="15">FMN adenylyltransferase</fullName>
            <ecNumber evidence="15">2.7.7.2</ecNumber>
        </recommendedName>
        <alternativeName>
            <fullName evidence="15">FAD pyrophosphorylase</fullName>
        </alternativeName>
        <alternativeName>
            <fullName evidence="15">FAD synthase</fullName>
        </alternativeName>
    </domain>
</protein>
<dbReference type="NCBIfam" id="NF004162">
    <property type="entry name" value="PRK05627.1-5"/>
    <property type="match status" value="1"/>
</dbReference>
<comment type="pathway">
    <text evidence="3 15">Cofactor biosynthesis; FMN biosynthesis; FMN from riboflavin (ATP route): step 1/1.</text>
</comment>
<dbReference type="InterPro" id="IPR014729">
    <property type="entry name" value="Rossmann-like_a/b/a_fold"/>
</dbReference>
<comment type="pathway">
    <text evidence="2 15">Cofactor biosynthesis; FAD biosynthesis; FAD from FMN: step 1/1.</text>
</comment>
<dbReference type="InterPro" id="IPR015864">
    <property type="entry name" value="FAD_synthase"/>
</dbReference>
<dbReference type="PANTHER" id="PTHR22749:SF6">
    <property type="entry name" value="RIBOFLAVIN KINASE"/>
    <property type="match status" value="1"/>
</dbReference>
<evidence type="ECO:0000256" key="3">
    <source>
        <dbReference type="ARBA" id="ARBA00005201"/>
    </source>
</evidence>
<dbReference type="FunFam" id="3.40.50.620:FF:000021">
    <property type="entry name" value="Riboflavin biosynthesis protein"/>
    <property type="match status" value="1"/>
</dbReference>
<evidence type="ECO:0000256" key="12">
    <source>
        <dbReference type="ARBA" id="ARBA00023268"/>
    </source>
</evidence>
<dbReference type="CDD" id="cd02064">
    <property type="entry name" value="FAD_synthetase_N"/>
    <property type="match status" value="1"/>
</dbReference>
<sequence>MEVYQSFSSFKSKKQTVVTIGMFDGVHLGHQKILSKVTANAQEMDCESVVLTFFPHPKMVVHQNTNVQLLNTIFERIHLIEKTQIDHLIIQKFDLEFSNLSALDFVQNILVKHLNVKKIIIGYDHRFGKNRAANVDDLIAFGRTLNFEVEQISVQEIQDVAISSTKIRQAIMDGNISLANHYLGYPYQLQGTVIKGNQKGRTIGFPTANVQVAENYKMIPKNGVYIAHARIHHKMYNGVMNIGTRPTINGVDLAIEIHLFDFDSDVYHQEIEVYLLQNLRDEIKFDHFELLKNQIAIDKQLAIDYFDKKASKNSMEHHLEN</sequence>
<comment type="catalytic activity">
    <reaction evidence="13 15">
        <text>riboflavin + ATP = FMN + ADP + H(+)</text>
        <dbReference type="Rhea" id="RHEA:14357"/>
        <dbReference type="ChEBI" id="CHEBI:15378"/>
        <dbReference type="ChEBI" id="CHEBI:30616"/>
        <dbReference type="ChEBI" id="CHEBI:57986"/>
        <dbReference type="ChEBI" id="CHEBI:58210"/>
        <dbReference type="ChEBI" id="CHEBI:456216"/>
        <dbReference type="EC" id="2.7.1.26"/>
    </reaction>
</comment>
<dbReference type="Pfam" id="PF06574">
    <property type="entry name" value="FAD_syn"/>
    <property type="match status" value="1"/>
</dbReference>
<keyword evidence="6 15" id="KW-0808">Transferase</keyword>
<evidence type="ECO:0000313" key="18">
    <source>
        <dbReference type="Proteomes" id="UP000220828"/>
    </source>
</evidence>
<keyword evidence="8 15" id="KW-0547">Nucleotide-binding</keyword>
<evidence type="ECO:0000256" key="6">
    <source>
        <dbReference type="ARBA" id="ARBA00022679"/>
    </source>
</evidence>
<dbReference type="Proteomes" id="UP000220828">
    <property type="component" value="Unassembled WGS sequence"/>
</dbReference>
<dbReference type="GO" id="GO:0009398">
    <property type="term" value="P:FMN biosynthetic process"/>
    <property type="evidence" value="ECO:0007669"/>
    <property type="project" value="UniProtKB-UniRule"/>
</dbReference>
<evidence type="ECO:0000256" key="10">
    <source>
        <dbReference type="ARBA" id="ARBA00022827"/>
    </source>
</evidence>
<dbReference type="UniPathway" id="UPA00277">
    <property type="reaction ID" value="UER00407"/>
</dbReference>
<reference evidence="17 18" key="1">
    <citation type="submission" date="2017-09" db="EMBL/GenBank/DDBJ databases">
        <title>Whole genomes of Flavobacteriaceae.</title>
        <authorList>
            <person name="Stine C."/>
            <person name="Li C."/>
            <person name="Tadesse D."/>
        </authorList>
    </citation>
    <scope>NUCLEOTIDE SEQUENCE [LARGE SCALE GENOMIC DNA]</scope>
    <source>
        <strain evidence="17 18">ATCC 35036</strain>
    </source>
</reference>
<dbReference type="GO" id="GO:0005524">
    <property type="term" value="F:ATP binding"/>
    <property type="evidence" value="ECO:0007669"/>
    <property type="project" value="UniProtKB-UniRule"/>
</dbReference>
<dbReference type="NCBIfam" id="NF004160">
    <property type="entry name" value="PRK05627.1-3"/>
    <property type="match status" value="1"/>
</dbReference>
<keyword evidence="12" id="KW-0511">Multifunctional enzyme</keyword>